<reference evidence="1 2" key="1">
    <citation type="submission" date="2022-08" db="EMBL/GenBank/DDBJ databases">
        <title>Bacterial and archaeal communities from various locations to study Microbial Dark Matter (Phase II).</title>
        <authorList>
            <person name="Stepanauskas R."/>
        </authorList>
    </citation>
    <scope>NUCLEOTIDE SEQUENCE [LARGE SCALE GENOMIC DNA]</scope>
    <source>
        <strain evidence="1 2">PD1</strain>
    </source>
</reference>
<dbReference type="EMBL" id="JANUCP010000008">
    <property type="protein sequence ID" value="MCS3920980.1"/>
    <property type="molecule type" value="Genomic_DNA"/>
</dbReference>
<name>A0ABT2EVP5_9BACT</name>
<sequence>MFAKIKFANEKEEARGVMALLRKGRVRLHTVQENEEAFFFVPESALAVLDEVGVQYEIVERGGWDAVVQALQSAPARKV</sequence>
<organism evidence="1 2">
    <name type="scientific">Candidatus Fervidibacter sacchari</name>
    <dbReference type="NCBI Taxonomy" id="1448929"/>
    <lineage>
        <taxon>Bacteria</taxon>
        <taxon>Candidatus Fervidibacterota</taxon>
        <taxon>Candidatus Fervidibacter</taxon>
    </lineage>
</organism>
<comment type="caution">
    <text evidence="1">The sequence shown here is derived from an EMBL/GenBank/DDBJ whole genome shotgun (WGS) entry which is preliminary data.</text>
</comment>
<dbReference type="Proteomes" id="UP001204798">
    <property type="component" value="Unassembled WGS sequence"/>
</dbReference>
<evidence type="ECO:0000313" key="2">
    <source>
        <dbReference type="Proteomes" id="UP001204798"/>
    </source>
</evidence>
<dbReference type="RefSeq" id="WP_259101601.1">
    <property type="nucleotide sequence ID" value="NZ_CP130454.1"/>
</dbReference>
<gene>
    <name evidence="1" type="ORF">M2350_003421</name>
</gene>
<evidence type="ECO:0000313" key="1">
    <source>
        <dbReference type="EMBL" id="MCS3920980.1"/>
    </source>
</evidence>
<proteinExistence type="predicted"/>
<evidence type="ECO:0008006" key="3">
    <source>
        <dbReference type="Google" id="ProtNLM"/>
    </source>
</evidence>
<accession>A0ABT2EVP5</accession>
<protein>
    <recommendedName>
        <fullName evidence="3">DUF5659 domain-containing protein</fullName>
    </recommendedName>
</protein>
<keyword evidence="2" id="KW-1185">Reference proteome</keyword>